<proteinExistence type="predicted"/>
<gene>
    <name evidence="1" type="ORF">BKN37_22035</name>
</gene>
<evidence type="ECO:0000313" key="2">
    <source>
        <dbReference type="Proteomes" id="UP000179734"/>
    </source>
</evidence>
<reference evidence="1 2" key="1">
    <citation type="submission" date="2016-10" db="EMBL/GenBank/DDBJ databases">
        <title>Genome sequence of Mycobacterium talmonii.</title>
        <authorList>
            <person name="Greninger A.L."/>
            <person name="Elliott B."/>
            <person name="Vasireddy S."/>
            <person name="Vasireddy R."/>
        </authorList>
    </citation>
    <scope>NUCLEOTIDE SEQUENCE [LARGE SCALE GENOMIC DNA]</scope>
    <source>
        <strain evidence="2">NE-TNMC-100812</strain>
    </source>
</reference>
<dbReference type="RefSeq" id="WP_071029083.1">
    <property type="nucleotide sequence ID" value="NZ_MLQM01000166.1"/>
</dbReference>
<accession>A0A1S1ND62</accession>
<dbReference type="Proteomes" id="UP000179734">
    <property type="component" value="Unassembled WGS sequence"/>
</dbReference>
<evidence type="ECO:0000313" key="1">
    <source>
        <dbReference type="EMBL" id="OHU97382.1"/>
    </source>
</evidence>
<comment type="caution">
    <text evidence="1">The sequence shown here is derived from an EMBL/GenBank/DDBJ whole genome shotgun (WGS) entry which is preliminary data.</text>
</comment>
<keyword evidence="2" id="KW-1185">Reference proteome</keyword>
<protein>
    <submittedName>
        <fullName evidence="1">Uncharacterized protein</fullName>
    </submittedName>
</protein>
<name>A0A1S1ND62_9MYCO</name>
<dbReference type="AlphaFoldDB" id="A0A1S1ND62"/>
<dbReference type="EMBL" id="MLQM01000166">
    <property type="protein sequence ID" value="OHU97382.1"/>
    <property type="molecule type" value="Genomic_DNA"/>
</dbReference>
<sequence length="201" mass="22287">MTALEQELRYAIAYRNEMAVELASFLLTLAADDGGGPMPVGLTVPAIGSDPDRLLANVQALTAVILNRAGMPWDAMAAQLECSKQALHRRLAMRGEKLFEEAVSHFGEEQRTTDTRALMEALYAAEAIQGRGDDPLELQVVVRSLVPWGSADLIWRLVTLPASEYILAAGNRLASALMRWRRIPRWWWKRGDDLQMGKGAK</sequence>
<organism evidence="1 2">
    <name type="scientific">Mycobacterium talmoniae</name>
    <dbReference type="NCBI Taxonomy" id="1858794"/>
    <lineage>
        <taxon>Bacteria</taxon>
        <taxon>Bacillati</taxon>
        <taxon>Actinomycetota</taxon>
        <taxon>Actinomycetes</taxon>
        <taxon>Mycobacteriales</taxon>
        <taxon>Mycobacteriaceae</taxon>
        <taxon>Mycobacterium</taxon>
    </lineage>
</organism>